<reference evidence="17" key="1">
    <citation type="submission" date="2020-07" db="EMBL/GenBank/DDBJ databases">
        <title>A long reads based de novo assembly of the rainbow trout Arlee double haploid line genome.</title>
        <authorList>
            <person name="Gao G."/>
            <person name="Palti Y."/>
        </authorList>
    </citation>
    <scope>NUCLEOTIDE SEQUENCE [LARGE SCALE GENOMIC DNA]</scope>
</reference>
<feature type="transmembrane region" description="Helical" evidence="13">
    <location>
        <begin position="1814"/>
        <end position="1834"/>
    </location>
</feature>
<keyword evidence="10" id="KW-0325">Glycoprotein</keyword>
<feature type="domain" description="Fibronectin type-III" evidence="16">
    <location>
        <begin position="1446"/>
        <end position="1539"/>
    </location>
</feature>
<dbReference type="Gene3D" id="2.60.40.10">
    <property type="entry name" value="Immunoglobulins"/>
    <property type="match status" value="6"/>
</dbReference>
<evidence type="ECO:0000256" key="2">
    <source>
        <dbReference type="ARBA" id="ARBA00013064"/>
    </source>
</evidence>
<feature type="domain" description="Tyrosine specific protein phosphatases" evidence="15">
    <location>
        <begin position="2074"/>
        <end position="2147"/>
    </location>
</feature>
<evidence type="ECO:0000313" key="18">
    <source>
        <dbReference type="Proteomes" id="UP000694395"/>
    </source>
</evidence>
<dbReference type="InterPro" id="IPR003595">
    <property type="entry name" value="Tyr_Pase_cat"/>
</dbReference>
<dbReference type="InterPro" id="IPR041201">
    <property type="entry name" value="PTPRJ_TM"/>
</dbReference>
<dbReference type="PANTHER" id="PTHR46957:SF2">
    <property type="entry name" value="RECEPTOR-TYPE TYROSINE-PROTEIN PHOSPHATASE BETA"/>
    <property type="match status" value="1"/>
</dbReference>
<dbReference type="InterPro" id="IPR013783">
    <property type="entry name" value="Ig-like_fold"/>
</dbReference>
<feature type="domain" description="Fibronectin type-III" evidence="16">
    <location>
        <begin position="1354"/>
        <end position="1445"/>
    </location>
</feature>
<dbReference type="SUPFAM" id="SSF52799">
    <property type="entry name" value="(Phosphotyrosine protein) phosphatases II"/>
    <property type="match status" value="1"/>
</dbReference>
<evidence type="ECO:0000259" key="15">
    <source>
        <dbReference type="PROSITE" id="PS50056"/>
    </source>
</evidence>
<keyword evidence="4" id="KW-0732">Signal</keyword>
<keyword evidence="5" id="KW-0677">Repeat</keyword>
<dbReference type="PANTHER" id="PTHR46957">
    <property type="entry name" value="CYTOKINE RECEPTOR"/>
    <property type="match status" value="1"/>
</dbReference>
<name>A0A8K9Y4C9_ONCMY</name>
<dbReference type="Gene3D" id="3.90.190.10">
    <property type="entry name" value="Protein tyrosine phosphatase superfamily"/>
    <property type="match status" value="1"/>
</dbReference>
<keyword evidence="18" id="KW-1185">Reference proteome</keyword>
<dbReference type="InterPro" id="IPR029021">
    <property type="entry name" value="Prot-tyrosine_phosphatase-like"/>
</dbReference>
<comment type="subcellular location">
    <subcellularLocation>
        <location evidence="1">Membrane</location>
        <topology evidence="1">Single-pass type I membrane protein</topology>
    </subcellularLocation>
</comment>
<evidence type="ECO:0000256" key="6">
    <source>
        <dbReference type="ARBA" id="ARBA00022801"/>
    </source>
</evidence>
<dbReference type="CDD" id="cd00063">
    <property type="entry name" value="FN3"/>
    <property type="match status" value="4"/>
</dbReference>
<keyword evidence="8 13" id="KW-1133">Transmembrane helix</keyword>
<keyword evidence="9 13" id="KW-0472">Membrane</keyword>
<dbReference type="PROSITE" id="PS50853">
    <property type="entry name" value="FN3"/>
    <property type="match status" value="5"/>
</dbReference>
<evidence type="ECO:0000256" key="9">
    <source>
        <dbReference type="ARBA" id="ARBA00023136"/>
    </source>
</evidence>
<dbReference type="EC" id="3.1.3.48" evidence="2"/>
<evidence type="ECO:0000256" key="5">
    <source>
        <dbReference type="ARBA" id="ARBA00022737"/>
    </source>
</evidence>
<dbReference type="GO" id="GO:0016020">
    <property type="term" value="C:membrane"/>
    <property type="evidence" value="ECO:0007669"/>
    <property type="project" value="UniProtKB-SubCell"/>
</dbReference>
<protein>
    <recommendedName>
        <fullName evidence="2">protein-tyrosine-phosphatase</fullName>
        <ecNumber evidence="2">3.1.3.48</ecNumber>
    </recommendedName>
</protein>
<evidence type="ECO:0000313" key="17">
    <source>
        <dbReference type="Ensembl" id="ENSOMYP00000143084.1"/>
    </source>
</evidence>
<evidence type="ECO:0000256" key="7">
    <source>
        <dbReference type="ARBA" id="ARBA00022912"/>
    </source>
</evidence>
<accession>A0A8K9Y4C9</accession>
<evidence type="ECO:0000256" key="12">
    <source>
        <dbReference type="ARBA" id="ARBA00051722"/>
    </source>
</evidence>
<evidence type="ECO:0000256" key="3">
    <source>
        <dbReference type="ARBA" id="ARBA00022692"/>
    </source>
</evidence>
<keyword evidence="7" id="KW-0904">Protein phosphatase</keyword>
<dbReference type="Pfam" id="PF00102">
    <property type="entry name" value="Y_phosphatase"/>
    <property type="match status" value="1"/>
</dbReference>
<dbReference type="Ensembl" id="ENSOMYT00000124910.1">
    <property type="protein sequence ID" value="ENSOMYP00000143084.1"/>
    <property type="gene ID" value="ENSOMYG00000011020.2"/>
</dbReference>
<dbReference type="Pfam" id="PF18861">
    <property type="entry name" value="PTP_tm"/>
    <property type="match status" value="1"/>
</dbReference>
<keyword evidence="3 13" id="KW-0812">Transmembrane</keyword>
<comment type="catalytic activity">
    <reaction evidence="12">
        <text>O-phospho-L-tyrosyl-[protein] + H2O = L-tyrosyl-[protein] + phosphate</text>
        <dbReference type="Rhea" id="RHEA:10684"/>
        <dbReference type="Rhea" id="RHEA-COMP:10136"/>
        <dbReference type="Rhea" id="RHEA-COMP:20101"/>
        <dbReference type="ChEBI" id="CHEBI:15377"/>
        <dbReference type="ChEBI" id="CHEBI:43474"/>
        <dbReference type="ChEBI" id="CHEBI:46858"/>
        <dbReference type="ChEBI" id="CHEBI:61978"/>
        <dbReference type="EC" id="3.1.3.48"/>
    </reaction>
</comment>
<dbReference type="InterPro" id="IPR050713">
    <property type="entry name" value="RTP_Phos/Ushers"/>
</dbReference>
<dbReference type="SMART" id="SM00194">
    <property type="entry name" value="PTPc"/>
    <property type="match status" value="1"/>
</dbReference>
<reference evidence="17" key="2">
    <citation type="submission" date="2025-08" db="UniProtKB">
        <authorList>
            <consortium name="Ensembl"/>
        </authorList>
    </citation>
    <scope>IDENTIFICATION</scope>
</reference>
<feature type="domain" description="Fibronectin type-III" evidence="16">
    <location>
        <begin position="1540"/>
        <end position="1631"/>
    </location>
</feature>
<evidence type="ECO:0000256" key="1">
    <source>
        <dbReference type="ARBA" id="ARBA00004479"/>
    </source>
</evidence>
<evidence type="ECO:0000256" key="11">
    <source>
        <dbReference type="ARBA" id="ARBA00025789"/>
    </source>
</evidence>
<feature type="domain" description="Fibronectin type-III" evidence="16">
    <location>
        <begin position="1266"/>
        <end position="1353"/>
    </location>
</feature>
<dbReference type="GO" id="GO:0043235">
    <property type="term" value="C:receptor complex"/>
    <property type="evidence" value="ECO:0007669"/>
    <property type="project" value="TreeGrafter"/>
</dbReference>
<proteinExistence type="inferred from homology"/>
<dbReference type="PROSITE" id="PS00383">
    <property type="entry name" value="TYR_PHOSPHATASE_1"/>
    <property type="match status" value="1"/>
</dbReference>
<evidence type="ECO:0000259" key="16">
    <source>
        <dbReference type="PROSITE" id="PS50853"/>
    </source>
</evidence>
<dbReference type="InterPro" id="IPR016130">
    <property type="entry name" value="Tyr_Pase_AS"/>
</dbReference>
<keyword evidence="6" id="KW-0378">Hydrolase</keyword>
<feature type="domain" description="Tyrosine-protein phosphatase" evidence="14">
    <location>
        <begin position="1896"/>
        <end position="2156"/>
    </location>
</feature>
<dbReference type="GeneTree" id="ENSGT00940000156088"/>
<feature type="domain" description="Fibronectin type-III" evidence="16">
    <location>
        <begin position="1085"/>
        <end position="1182"/>
    </location>
</feature>
<dbReference type="SMART" id="SM00060">
    <property type="entry name" value="FN3"/>
    <property type="match status" value="7"/>
</dbReference>
<dbReference type="SUPFAM" id="SSF49265">
    <property type="entry name" value="Fibronectin type III"/>
    <property type="match status" value="5"/>
</dbReference>
<comment type="similarity">
    <text evidence="11">Belongs to the protein-tyrosine phosphatase family. Receptor class 3 subfamily.</text>
</comment>
<dbReference type="GO" id="GO:0045296">
    <property type="term" value="F:cadherin binding"/>
    <property type="evidence" value="ECO:0007669"/>
    <property type="project" value="TreeGrafter"/>
</dbReference>
<reference evidence="17" key="3">
    <citation type="submission" date="2025-09" db="UniProtKB">
        <authorList>
            <consortium name="Ensembl"/>
        </authorList>
    </citation>
    <scope>IDENTIFICATION</scope>
</reference>
<dbReference type="PROSITE" id="PS50055">
    <property type="entry name" value="TYR_PHOSPHATASE_PTP"/>
    <property type="match status" value="1"/>
</dbReference>
<dbReference type="PRINTS" id="PR00700">
    <property type="entry name" value="PRTYPHPHTASE"/>
</dbReference>
<dbReference type="SMART" id="SM00404">
    <property type="entry name" value="PTPc_motif"/>
    <property type="match status" value="1"/>
</dbReference>
<dbReference type="GO" id="GO:0001525">
    <property type="term" value="P:angiogenesis"/>
    <property type="evidence" value="ECO:0007669"/>
    <property type="project" value="TreeGrafter"/>
</dbReference>
<organism evidence="17 18">
    <name type="scientific">Oncorhynchus mykiss</name>
    <name type="common">Rainbow trout</name>
    <name type="synonym">Salmo gairdneri</name>
    <dbReference type="NCBI Taxonomy" id="8022"/>
    <lineage>
        <taxon>Eukaryota</taxon>
        <taxon>Metazoa</taxon>
        <taxon>Chordata</taxon>
        <taxon>Craniata</taxon>
        <taxon>Vertebrata</taxon>
        <taxon>Euteleostomi</taxon>
        <taxon>Actinopterygii</taxon>
        <taxon>Neopterygii</taxon>
        <taxon>Teleostei</taxon>
        <taxon>Protacanthopterygii</taxon>
        <taxon>Salmoniformes</taxon>
        <taxon>Salmonidae</taxon>
        <taxon>Salmoninae</taxon>
        <taxon>Oncorhynchus</taxon>
    </lineage>
</organism>
<dbReference type="Pfam" id="PF00041">
    <property type="entry name" value="fn3"/>
    <property type="match status" value="6"/>
</dbReference>
<sequence length="2190" mass="236618">PISILPPPPAHLYSCLSAFSLNTPPPSLYSCLSAFSPPPPHLYSCLSAFSLNPPPLTPVSLPSLSTPPLPLLLSLCLLSQPPPPFTPVSLPSLSTPPLYSCLSAFSPPPTFTPVSLPSLSPPPPFTPVSLHSLSTPPSLYSCLSAFSLNPPLPLLLSLCLLSPPPPHLYSCLSAFSLNPPPLLLSLCLLSPPPTFTPVSLHSLSTPPSLYSCLSAFSLNPPLPLLLSLCLLSHPPPSLYSCLSAFSLLPPPTFTPVSLPSLSTPPSLYSCLSAFSLLPPPPLLLSLCLLSPPPHLYSCLSAFSLLPPLPLLLSLCLLSHPPPPITPVSLPSLSTPPFTPVSLPSLSPPHLYSCLTHLHSPPPPTFTPVSLPSLSTPPPSLYSCLSAFSPPPPPLLLSLCLLSQPPPYSCLSAFSLNPPPPFTPVSLPSLSTPPSLYSCLSAFSLNPPPLLLSLCLLSPPTFTPVSLPSLSSPPPFTPVSLHSLSTPPPPFTPVSLPSLSTPPSLYSCLSAFSLLPPPTFTPVSLPSLSTPPFTPVSLPSLSPPHLYSCLSAFSLNPPSLYSCLSAFSLNPPLPLLLSLCLLSHPPPLPLLLSLCLLSPPPPTFTPVSLPSLSTPPPFTPVSLPSLSSPPTFTPVSLPSLSSPPPLLLSLCLLSPPPPSLYSCLSAFSLTPPSLYSCLSAFSLNPPLYSCLSAFSPPPPPLLLSLCLLSPPPSPPLLLSLCLLSQPPPPFTPVSLPSLSTPPPLLLSLCLLSQPPLPLLLSLCLLSQPPPSLYSCLSAFSLLPPTFTPVSLPSLSPPPPPLLLSLCLLSQHPPPFTPVSLPSLSSPPTFTPVSLPSLSSPPTFTPVSLPSLSSPPSLYSCLSAFSLTPPLPLLLSLCLLSQPPPPLLLSLCLLSPPPPPLLLSLCLLSPPPPPHLYSCLSAFSLNPPLPLLLSLCLLSQPPPPYSCLSAFSLNPPSLYSCLSAFSLNPPPLPLLLSLCLLSPPPHLYSCLSAFSLLPPHLYSCLSAFSLPPPPFTPVSLPSLSTPPPFTPVSLPSLSSPPPHLLLSLCLLSPPPLPTFTPVSLPSLSTPPPYSCLSAFSLNPPPPVPSQVRNLHARPGDQAASLRVSWTPGDGDVDMYTVSLSQGAHLLETRPVPKHVTELDFQGLVPGQLYGVEVQSLSGILVNNSTTTGRTVPSTVTALQADSDHTTHSLTVTWETTVGVYEGYRIQLLDNGRDIVSNISMPQGSTRHLFDQLTPGKWYRVQVVSVSGGIYGKEAVAEGQTRPAAVNGLTVMTANTSGLSFIWRPSEGYVDGYDLFLYNVDETLRGRQTVEAGTQTCSFSGLVPGTLYKMEVVSRSRGMSSDSSILARTVPAPVRSLNVQGGKRTDRLSISWLPGAGEWSGYQVVLYGGLEGSTTTLAAQELGMEQREHLFQGLVPGRVYRAEVVTHSGELTNAVSAKGRTAPEPPSMVSFRDISGNSSVELTWDGPASGDYDTFDLQWAPRDSLSITAPQPTSRILDGMFPGRLYNFTIRTVSGGGAKGGPIANSQPIQRSLRTNPSRLRNMHCFPQSSSSISCSWTFPDSHWDSYTVEVRQQDSWELVYALRLARDSTLLSLENLQPYRRYNVAVRVASAGLSSPAVEENVVTMIDRPPPTTIRVNERAVRITPSTILFKFNCSWFSDVNGAVRFFTVIVAESNDNEVLQTEQLHPLPSFQDYRTNSSVRAYQTGYFPSGCAQEQGMGAGHVFEVNLGAGLDRLGGPCDSEEDDDNDHSSDLYHFCDGPLKPKTAYRISVRAFTQLFDEDHREFPKPLYRDTFLSPPIRTQAEPLSGVIEGISAGMFLIGMLIAVVSLLVYRQRVRKVAVQESPVVRMSMWKQGPTSGMYVGVRSNRRISSPVKAAHFESHLTKLQADSNYLLSEEFEDLKDVGRNQPLDAARLPENRGKNRYNNILPYDSTRVKLSYLEDDPCSDFINASYIPGNNFRREYIATQGPLPGTKDDFWRMVWEHNVYNVVMVTQCVEKGRVKCDHYWPADREPLYYGDLVVQMLSESVLAEWTIREFKISSEGRPSFPRVVRHFHYTVWPDHGVPETTQSLIEFVRTVRDYIDRAPSTGATVVHCSAGVGRTGTFMVLDRVLQQLDSIGTVDVYGCVFDLRLHRSHMVQTEYQYSFLHQCVRDVLRARKLRSEQENPLYPIYENFNPDYYRDFVYTGR</sequence>
<dbReference type="InterPro" id="IPR036116">
    <property type="entry name" value="FN3_sf"/>
</dbReference>
<dbReference type="FunFam" id="2.60.40.10:FF:000369">
    <property type="entry name" value="Protein tyrosine phosphatase, receptor type B"/>
    <property type="match status" value="4"/>
</dbReference>
<dbReference type="Proteomes" id="UP000694395">
    <property type="component" value="Chromosome 21"/>
</dbReference>
<evidence type="ECO:0000256" key="8">
    <source>
        <dbReference type="ARBA" id="ARBA00022989"/>
    </source>
</evidence>
<evidence type="ECO:0000259" key="14">
    <source>
        <dbReference type="PROSITE" id="PS50055"/>
    </source>
</evidence>
<dbReference type="InterPro" id="IPR000242">
    <property type="entry name" value="PTP_cat"/>
</dbReference>
<evidence type="ECO:0000256" key="4">
    <source>
        <dbReference type="ARBA" id="ARBA00022729"/>
    </source>
</evidence>
<evidence type="ECO:0000256" key="10">
    <source>
        <dbReference type="ARBA" id="ARBA00023180"/>
    </source>
</evidence>
<evidence type="ECO:0000256" key="13">
    <source>
        <dbReference type="SAM" id="Phobius"/>
    </source>
</evidence>
<dbReference type="GO" id="GO:0004725">
    <property type="term" value="F:protein tyrosine phosphatase activity"/>
    <property type="evidence" value="ECO:0007669"/>
    <property type="project" value="UniProtKB-EC"/>
</dbReference>
<dbReference type="FunFam" id="3.90.190.10:FF:000009">
    <property type="entry name" value="Receptor-type tyrosine-protein phosphatase beta"/>
    <property type="match status" value="1"/>
</dbReference>
<dbReference type="InterPro" id="IPR003961">
    <property type="entry name" value="FN3_dom"/>
</dbReference>
<dbReference type="InterPro" id="IPR000387">
    <property type="entry name" value="Tyr_Pase_dom"/>
</dbReference>
<dbReference type="PROSITE" id="PS50056">
    <property type="entry name" value="TYR_PHOSPHATASE_2"/>
    <property type="match status" value="1"/>
</dbReference>